<sequence length="620" mass="70258">MKLSSIISDGMVIQRDKMITISGESTSLQQIHLIFGEKQYETTADQEGNWIVKLDPMEAGGPYQMTIEGDDKLVINDILVGDVWVLAGQSNMEIPINRTLDLLEADVESIHNPQIRHFKVPQEYSFHDEKEYLANGQWKSAISDDKMHFSAAGYFFAEKMYEKYGVPIGLIETAVGGTPIEAWISEETLREFGGYEEELEKCKDDIYIEETIMEDENRNEEWYGKLNAADAGIQNRWFEDSVNTEGWSDFDVPNSWEGTELERVKGAVWFRTEFDLPESMVEGVDQGAKLKLGTIVDADDTYVNGTLVGNTGYRYPPRRYSIPEGVLRPGKNSIAVRVITTQSTGEFIKDMPYKLLVDGEELDLQGKWKYKIGVQTEALQPQVFFRNMASGLFKGMIAPLRNYTINGVLWYQGESNAANPSGYSKLFHALVSDWRKYWNLGEFPFIFTQLANFRTDDEKPEESTWADFREEQRKSLENPHTAMASAIDLGEYNDLHPQDKKTLGQRYALCAMKLAHDEDIVYSGPLFKKMERKGNEIHVSFDHVGSGLTAHDGDLKWFRISGEDGQFVPAEAVIKGKNSVVVSGKDVHRPQHVRYAWADNPEGANLYNLEGLPASPFTTE</sequence>
<dbReference type="InterPro" id="IPR008979">
    <property type="entry name" value="Galactose-bd-like_sf"/>
</dbReference>
<reference evidence="3 4" key="1">
    <citation type="submission" date="2021-06" db="EMBL/GenBank/DDBJ databases">
        <title>Bacillus sp. RD4P76, an endophyte from a halophyte.</title>
        <authorList>
            <person name="Sun J.-Q."/>
        </authorList>
    </citation>
    <scope>NUCLEOTIDE SEQUENCE [LARGE SCALE GENOMIC DNA]</scope>
    <source>
        <strain evidence="3 4">JCM 17098</strain>
    </source>
</reference>
<organism evidence="3 4">
    <name type="scientific">Evansella alkalicola</name>
    <dbReference type="NCBI Taxonomy" id="745819"/>
    <lineage>
        <taxon>Bacteria</taxon>
        <taxon>Bacillati</taxon>
        <taxon>Bacillota</taxon>
        <taxon>Bacilli</taxon>
        <taxon>Bacillales</taxon>
        <taxon>Bacillaceae</taxon>
        <taxon>Evansella</taxon>
    </lineage>
</organism>
<feature type="domain" description="Sialate O-acetylesterase" evidence="2">
    <location>
        <begin position="81"/>
        <end position="201"/>
    </location>
</feature>
<protein>
    <submittedName>
        <fullName evidence="3">Sialate O-acetylesterase</fullName>
    </submittedName>
</protein>
<comment type="caution">
    <text evidence="3">The sequence shown here is derived from an EMBL/GenBank/DDBJ whole genome shotgun (WGS) entry which is preliminary data.</text>
</comment>
<keyword evidence="4" id="KW-1185">Reference proteome</keyword>
<dbReference type="PANTHER" id="PTHR22901:SF0">
    <property type="entry name" value="SIALATE O-ACETYLESTERASE"/>
    <property type="match status" value="1"/>
</dbReference>
<dbReference type="InterPro" id="IPR005181">
    <property type="entry name" value="SASA"/>
</dbReference>
<dbReference type="SUPFAM" id="SSF52266">
    <property type="entry name" value="SGNH hydrolase"/>
    <property type="match status" value="1"/>
</dbReference>
<dbReference type="SUPFAM" id="SSF49785">
    <property type="entry name" value="Galactose-binding domain-like"/>
    <property type="match status" value="1"/>
</dbReference>
<proteinExistence type="predicted"/>
<dbReference type="Pfam" id="PF03629">
    <property type="entry name" value="SASA"/>
    <property type="match status" value="2"/>
</dbReference>
<dbReference type="Gene3D" id="3.40.50.1110">
    <property type="entry name" value="SGNH hydrolase"/>
    <property type="match status" value="2"/>
</dbReference>
<dbReference type="EMBL" id="JAHQCR010000050">
    <property type="protein sequence ID" value="MBU9722210.1"/>
    <property type="molecule type" value="Genomic_DNA"/>
</dbReference>
<name>A0ABS6JUG0_9BACI</name>
<dbReference type="PANTHER" id="PTHR22901">
    <property type="entry name" value="SIALATE O-ACETYLESTERASE"/>
    <property type="match status" value="1"/>
</dbReference>
<evidence type="ECO:0000256" key="1">
    <source>
        <dbReference type="ARBA" id="ARBA00022801"/>
    </source>
</evidence>
<gene>
    <name evidence="3" type="ORF">KS407_12260</name>
</gene>
<evidence type="ECO:0000259" key="2">
    <source>
        <dbReference type="Pfam" id="PF03629"/>
    </source>
</evidence>
<dbReference type="RefSeq" id="WP_088076446.1">
    <property type="nucleotide sequence ID" value="NZ_JAHQCR010000050.1"/>
</dbReference>
<accession>A0ABS6JUG0</accession>
<keyword evidence="1" id="KW-0378">Hydrolase</keyword>
<dbReference type="InterPro" id="IPR039329">
    <property type="entry name" value="SIAE"/>
</dbReference>
<dbReference type="Proteomes" id="UP000790580">
    <property type="component" value="Unassembled WGS sequence"/>
</dbReference>
<dbReference type="InterPro" id="IPR036514">
    <property type="entry name" value="SGNH_hydro_sf"/>
</dbReference>
<feature type="domain" description="Sialate O-acetylesterase" evidence="2">
    <location>
        <begin position="401"/>
        <end position="509"/>
    </location>
</feature>
<evidence type="ECO:0000313" key="4">
    <source>
        <dbReference type="Proteomes" id="UP000790580"/>
    </source>
</evidence>
<evidence type="ECO:0000313" key="3">
    <source>
        <dbReference type="EMBL" id="MBU9722210.1"/>
    </source>
</evidence>